<evidence type="ECO:0000256" key="3">
    <source>
        <dbReference type="ARBA" id="ARBA00004127"/>
    </source>
</evidence>
<keyword evidence="8" id="KW-0808">Transferase</keyword>
<keyword evidence="11" id="KW-0460">Magnesium</keyword>
<evidence type="ECO:0000256" key="8">
    <source>
        <dbReference type="ARBA" id="ARBA00022679"/>
    </source>
</evidence>
<dbReference type="InterPro" id="IPR003674">
    <property type="entry name" value="Oligo_trans_STT3"/>
</dbReference>
<evidence type="ECO:0000256" key="7">
    <source>
        <dbReference type="ARBA" id="ARBA00022676"/>
    </source>
</evidence>
<evidence type="ECO:0000256" key="5">
    <source>
        <dbReference type="ARBA" id="ARBA00010810"/>
    </source>
</evidence>
<evidence type="ECO:0000256" key="9">
    <source>
        <dbReference type="ARBA" id="ARBA00022692"/>
    </source>
</evidence>
<sequence length="329" mass="36588">MNWNWTSRDIGKSSVRHLRRRVKCIAIYMDQYGVLEQIGKGAFGAALLSSVKLKLQLFPVDETTWRALEMDNHNPHLELTLSTRKKISSVLEHMTHIEHMIPFLCYFKLNCILLHGMLLGRVHLYYQPDTNACASLHCDWSLFISALHCICSTCCLGNITCIISACCFRLAFRFNNQKPVRRILSPKMFKVAATLVISVGMVVCCAVVPVLVAVVASSPTKGWSGRSLSLLDPTYASKYIPIIASVSEHQPPTGPSYFMDLNVLAFLVPAGIIACFSPLSDASSFVILYIVMSVVVSVQILENTLMVCPGMGCIEAWILGKRYHVEIEA</sequence>
<comment type="caution">
    <text evidence="18">The sequence shown here is derived from an EMBL/GenBank/DDBJ whole genome shotgun (WGS) entry which is preliminary data.</text>
</comment>
<dbReference type="GO" id="GO:0016020">
    <property type="term" value="C:membrane"/>
    <property type="evidence" value="ECO:0007669"/>
    <property type="project" value="InterPro"/>
</dbReference>
<keyword evidence="19" id="KW-1185">Reference proteome</keyword>
<feature type="transmembrane region" description="Helical" evidence="16">
    <location>
        <begin position="193"/>
        <end position="216"/>
    </location>
</feature>
<evidence type="ECO:0000256" key="11">
    <source>
        <dbReference type="ARBA" id="ARBA00022842"/>
    </source>
</evidence>
<comment type="pathway">
    <text evidence="4">Protein modification; protein glycosylation.</text>
</comment>
<keyword evidence="14" id="KW-0464">Manganese</keyword>
<accession>A0AAU9LJ91</accession>
<evidence type="ECO:0000256" key="6">
    <source>
        <dbReference type="ARBA" id="ARBA00012605"/>
    </source>
</evidence>
<evidence type="ECO:0000256" key="14">
    <source>
        <dbReference type="ARBA" id="ARBA00023211"/>
    </source>
</evidence>
<dbReference type="GO" id="GO:0004579">
    <property type="term" value="F:dolichyl-diphosphooligosaccharide-protein glycotransferase activity"/>
    <property type="evidence" value="ECO:0007669"/>
    <property type="project" value="UniProtKB-EC"/>
</dbReference>
<comment type="cofactor">
    <cofactor evidence="2">
        <name>Mg(2+)</name>
        <dbReference type="ChEBI" id="CHEBI:18420"/>
    </cofactor>
</comment>
<evidence type="ECO:0000256" key="4">
    <source>
        <dbReference type="ARBA" id="ARBA00004922"/>
    </source>
</evidence>
<feature type="transmembrane region" description="Helical" evidence="16">
    <location>
        <begin position="103"/>
        <end position="122"/>
    </location>
</feature>
<organism evidence="18 19">
    <name type="scientific">Lactuca virosa</name>
    <dbReference type="NCBI Taxonomy" id="75947"/>
    <lineage>
        <taxon>Eukaryota</taxon>
        <taxon>Viridiplantae</taxon>
        <taxon>Streptophyta</taxon>
        <taxon>Embryophyta</taxon>
        <taxon>Tracheophyta</taxon>
        <taxon>Spermatophyta</taxon>
        <taxon>Magnoliopsida</taxon>
        <taxon>eudicotyledons</taxon>
        <taxon>Gunneridae</taxon>
        <taxon>Pentapetalae</taxon>
        <taxon>asterids</taxon>
        <taxon>campanulids</taxon>
        <taxon>Asterales</taxon>
        <taxon>Asteraceae</taxon>
        <taxon>Cichorioideae</taxon>
        <taxon>Cichorieae</taxon>
        <taxon>Lactucinae</taxon>
        <taxon>Lactuca</taxon>
    </lineage>
</organism>
<evidence type="ECO:0000256" key="16">
    <source>
        <dbReference type="SAM" id="Phobius"/>
    </source>
</evidence>
<evidence type="ECO:0000313" key="19">
    <source>
        <dbReference type="Proteomes" id="UP001157418"/>
    </source>
</evidence>
<evidence type="ECO:0000256" key="15">
    <source>
        <dbReference type="ARBA" id="ARBA00048829"/>
    </source>
</evidence>
<dbReference type="GO" id="GO:0012505">
    <property type="term" value="C:endomembrane system"/>
    <property type="evidence" value="ECO:0007669"/>
    <property type="project" value="UniProtKB-SubCell"/>
</dbReference>
<protein>
    <recommendedName>
        <fullName evidence="6">dolichyl-diphosphooligosaccharide--protein glycotransferase</fullName>
        <ecNumber evidence="6">2.4.99.18</ecNumber>
    </recommendedName>
</protein>
<dbReference type="AlphaFoldDB" id="A0AAU9LJ91"/>
<dbReference type="PANTHER" id="PTHR13872:SF48">
    <property type="entry name" value="DOLICHYL-DIPHOSPHOOLIGOSACCHARIDE--PROTEIN GLYCOSYLTRANSFERASE SUBUNIT STT3A"/>
    <property type="match status" value="1"/>
</dbReference>
<feature type="transmembrane region" description="Helical" evidence="16">
    <location>
        <begin position="257"/>
        <end position="276"/>
    </location>
</feature>
<dbReference type="PANTHER" id="PTHR13872">
    <property type="entry name" value="DOLICHYL-DIPHOSPHOOLIGOSACCHARIDE--PROTEIN GLYCOSYLTRANSFERASE SUBUNIT"/>
    <property type="match status" value="1"/>
</dbReference>
<keyword evidence="7" id="KW-0328">Glycosyltransferase</keyword>
<proteinExistence type="inferred from homology"/>
<evidence type="ECO:0000256" key="1">
    <source>
        <dbReference type="ARBA" id="ARBA00001936"/>
    </source>
</evidence>
<feature type="transmembrane region" description="Helical" evidence="16">
    <location>
        <begin position="142"/>
        <end position="172"/>
    </location>
</feature>
<evidence type="ECO:0000256" key="13">
    <source>
        <dbReference type="ARBA" id="ARBA00023136"/>
    </source>
</evidence>
<evidence type="ECO:0000256" key="2">
    <source>
        <dbReference type="ARBA" id="ARBA00001946"/>
    </source>
</evidence>
<dbReference type="EMBL" id="CAKMRJ010000001">
    <property type="protein sequence ID" value="CAH1414140.1"/>
    <property type="molecule type" value="Genomic_DNA"/>
</dbReference>
<keyword evidence="9 16" id="KW-0812">Transmembrane</keyword>
<keyword evidence="13 16" id="KW-0472">Membrane</keyword>
<dbReference type="EC" id="2.4.99.18" evidence="6"/>
<evidence type="ECO:0000256" key="12">
    <source>
        <dbReference type="ARBA" id="ARBA00022989"/>
    </source>
</evidence>
<gene>
    <name evidence="18" type="ORF">LVIROSA_LOCUS2070</name>
</gene>
<comment type="cofactor">
    <cofactor evidence="1">
        <name>Mn(2+)</name>
        <dbReference type="ChEBI" id="CHEBI:29035"/>
    </cofactor>
</comment>
<keyword evidence="10" id="KW-0479">Metal-binding</keyword>
<keyword evidence="12 16" id="KW-1133">Transmembrane helix</keyword>
<comment type="similarity">
    <text evidence="5">Belongs to the STT3 family.</text>
</comment>
<evidence type="ECO:0000313" key="18">
    <source>
        <dbReference type="EMBL" id="CAH1414140.1"/>
    </source>
</evidence>
<evidence type="ECO:0000259" key="17">
    <source>
        <dbReference type="Pfam" id="PF02516"/>
    </source>
</evidence>
<comment type="subcellular location">
    <subcellularLocation>
        <location evidence="3">Endomembrane system</location>
        <topology evidence="3">Multi-pass membrane protein</topology>
    </subcellularLocation>
</comment>
<dbReference type="GO" id="GO:0046872">
    <property type="term" value="F:metal ion binding"/>
    <property type="evidence" value="ECO:0007669"/>
    <property type="project" value="UniProtKB-KW"/>
</dbReference>
<dbReference type="Proteomes" id="UP001157418">
    <property type="component" value="Unassembled WGS sequence"/>
</dbReference>
<comment type="catalytic activity">
    <reaction evidence="15">
        <text>a di-trans,poly-cis-dolichyl diphosphooligosaccharide + L-asparaginyl-[protein] = N(4)-(oligosaccharide-(1-&gt;4)-N-acetyl-beta-D-glucosaminyl-(1-&gt;4)-N-acetyl-beta-D-glucosaminyl)-L-asparaginyl-[protein] + a di-trans,poly-cis-dolichyl diphosphate + H(+)</text>
        <dbReference type="Rhea" id="RHEA:22980"/>
        <dbReference type="Rhea" id="RHEA-COMP:12804"/>
        <dbReference type="Rhea" id="RHEA-COMP:12805"/>
        <dbReference type="Rhea" id="RHEA-COMP:19506"/>
        <dbReference type="Rhea" id="RHEA-COMP:19509"/>
        <dbReference type="ChEBI" id="CHEBI:15378"/>
        <dbReference type="ChEBI" id="CHEBI:50347"/>
        <dbReference type="ChEBI" id="CHEBI:57497"/>
        <dbReference type="ChEBI" id="CHEBI:57570"/>
        <dbReference type="ChEBI" id="CHEBI:132529"/>
        <dbReference type="EC" id="2.4.99.18"/>
    </reaction>
</comment>
<dbReference type="InterPro" id="IPR048307">
    <property type="entry name" value="STT3_N"/>
</dbReference>
<evidence type="ECO:0000256" key="10">
    <source>
        <dbReference type="ARBA" id="ARBA00022723"/>
    </source>
</evidence>
<feature type="transmembrane region" description="Helical" evidence="16">
    <location>
        <begin position="283"/>
        <end position="301"/>
    </location>
</feature>
<reference evidence="18 19" key="1">
    <citation type="submission" date="2022-01" db="EMBL/GenBank/DDBJ databases">
        <authorList>
            <person name="Xiong W."/>
            <person name="Schranz E."/>
        </authorList>
    </citation>
    <scope>NUCLEOTIDE SEQUENCE [LARGE SCALE GENOMIC DNA]</scope>
</reference>
<dbReference type="Pfam" id="PF02516">
    <property type="entry name" value="STT3"/>
    <property type="match status" value="1"/>
</dbReference>
<name>A0AAU9LJ91_9ASTR</name>
<feature type="domain" description="Oligosaccharyl transferase STT3 N-terminal" evidence="17">
    <location>
        <begin position="183"/>
        <end position="301"/>
    </location>
</feature>